<dbReference type="RefSeq" id="WP_062280413.1">
    <property type="nucleotide sequence ID" value="NZ_DF968181.1"/>
</dbReference>
<dbReference type="EMBL" id="DF968181">
    <property type="protein sequence ID" value="GAP40700.1"/>
    <property type="molecule type" value="Genomic_DNA"/>
</dbReference>
<dbReference type="STRING" id="1678840.ATC1_13679"/>
<evidence type="ECO:0000313" key="2">
    <source>
        <dbReference type="Proteomes" id="UP000053370"/>
    </source>
</evidence>
<name>A0A0S7BK26_9CHLR</name>
<gene>
    <name evidence="1" type="ORF">ATC1_13679</name>
</gene>
<proteinExistence type="predicted"/>
<sequence length="166" mass="18075">MKYSDEIILKAYQSGYEYEGTRGNCAQCVLAALMDTIGGIEDNIFQAAYGLHGGTVSNGVGTCGALAGAIIAIGTRYGRDRAAFDRGEKECKNDLLARELCNKFFEVYGGLTCEKVQTAIMGRSFNMKDPEERKLYLACGGHVDKCTSVVGNAAKWTIEILNQFEE</sequence>
<keyword evidence="2" id="KW-1185">Reference proteome</keyword>
<dbReference type="Pfam" id="PF09719">
    <property type="entry name" value="C_GCAxxG_C_C"/>
    <property type="match status" value="1"/>
</dbReference>
<organism evidence="1">
    <name type="scientific">Flexilinea flocculi</name>
    <dbReference type="NCBI Taxonomy" id="1678840"/>
    <lineage>
        <taxon>Bacteria</taxon>
        <taxon>Bacillati</taxon>
        <taxon>Chloroflexota</taxon>
        <taxon>Anaerolineae</taxon>
        <taxon>Anaerolineales</taxon>
        <taxon>Anaerolineaceae</taxon>
        <taxon>Flexilinea</taxon>
    </lineage>
</organism>
<protein>
    <submittedName>
        <fullName evidence="1">Putative redox-active protein</fullName>
    </submittedName>
</protein>
<dbReference type="Proteomes" id="UP000053370">
    <property type="component" value="Unassembled WGS sequence"/>
</dbReference>
<reference evidence="1" key="1">
    <citation type="journal article" date="2015" name="Genome Announc.">
        <title>Draft Genome Sequence of Anaerolineae Strain TC1, a Novel Isolate from a Methanogenic Wastewater Treatment System.</title>
        <authorList>
            <person name="Matsuura N."/>
            <person name="Tourlousse D.M."/>
            <person name="Sun L."/>
            <person name="Toyonaga M."/>
            <person name="Kuroda K."/>
            <person name="Ohashi A."/>
            <person name="Cruz R."/>
            <person name="Yamaguchi T."/>
            <person name="Sekiguchi Y."/>
        </authorList>
    </citation>
    <scope>NUCLEOTIDE SEQUENCE [LARGE SCALE GENOMIC DNA]</scope>
    <source>
        <strain evidence="1">TC1</strain>
    </source>
</reference>
<accession>A0A0S7BK26</accession>
<dbReference type="InterPro" id="IPR010181">
    <property type="entry name" value="CGCAxxGCC_motif"/>
</dbReference>
<evidence type="ECO:0000313" key="1">
    <source>
        <dbReference type="EMBL" id="GAP40700.1"/>
    </source>
</evidence>
<dbReference type="AlphaFoldDB" id="A0A0S7BK26"/>